<evidence type="ECO:0000313" key="2">
    <source>
        <dbReference type="Proteomes" id="UP001066276"/>
    </source>
</evidence>
<keyword evidence="2" id="KW-1185">Reference proteome</keyword>
<dbReference type="Proteomes" id="UP001066276">
    <property type="component" value="Chromosome 9"/>
</dbReference>
<evidence type="ECO:0000313" key="1">
    <source>
        <dbReference type="EMBL" id="KAJ1110656.1"/>
    </source>
</evidence>
<name>A0AAV7N3P4_PLEWA</name>
<gene>
    <name evidence="1" type="ORF">NDU88_008004</name>
</gene>
<dbReference type="EMBL" id="JANPWB010000013">
    <property type="protein sequence ID" value="KAJ1110656.1"/>
    <property type="molecule type" value="Genomic_DNA"/>
</dbReference>
<dbReference type="AlphaFoldDB" id="A0AAV7N3P4"/>
<comment type="caution">
    <text evidence="1">The sequence shown here is derived from an EMBL/GenBank/DDBJ whole genome shotgun (WGS) entry which is preliminary data.</text>
</comment>
<sequence length="181" mass="19097">MGKSKRMAWLQGNAMELYNNPAQSGQQEMRLTGRGTDMGLDAHVVEPTRAELLPTIQGSREGLEGKIESVAIKFNLLSADLRKRRAGGTLPELAAQLGAVDGAWSVGPVVSGLVWPVATGPSGLKGSGKEERGREESAVEAGEAHLLLPVPGAARCIGPGVFTGARGDCRVERHSQEAYRA</sequence>
<accession>A0AAV7N3P4</accession>
<proteinExistence type="predicted"/>
<protein>
    <submittedName>
        <fullName evidence="1">Uncharacterized protein</fullName>
    </submittedName>
</protein>
<organism evidence="1 2">
    <name type="scientific">Pleurodeles waltl</name>
    <name type="common">Iberian ribbed newt</name>
    <dbReference type="NCBI Taxonomy" id="8319"/>
    <lineage>
        <taxon>Eukaryota</taxon>
        <taxon>Metazoa</taxon>
        <taxon>Chordata</taxon>
        <taxon>Craniata</taxon>
        <taxon>Vertebrata</taxon>
        <taxon>Euteleostomi</taxon>
        <taxon>Amphibia</taxon>
        <taxon>Batrachia</taxon>
        <taxon>Caudata</taxon>
        <taxon>Salamandroidea</taxon>
        <taxon>Salamandridae</taxon>
        <taxon>Pleurodelinae</taxon>
        <taxon>Pleurodeles</taxon>
    </lineage>
</organism>
<reference evidence="1" key="1">
    <citation type="journal article" date="2022" name="bioRxiv">
        <title>Sequencing and chromosome-scale assembly of the giantPleurodeles waltlgenome.</title>
        <authorList>
            <person name="Brown T."/>
            <person name="Elewa A."/>
            <person name="Iarovenko S."/>
            <person name="Subramanian E."/>
            <person name="Araus A.J."/>
            <person name="Petzold A."/>
            <person name="Susuki M."/>
            <person name="Suzuki K.-i.T."/>
            <person name="Hayashi T."/>
            <person name="Toyoda A."/>
            <person name="Oliveira C."/>
            <person name="Osipova E."/>
            <person name="Leigh N.D."/>
            <person name="Simon A."/>
            <person name="Yun M.H."/>
        </authorList>
    </citation>
    <scope>NUCLEOTIDE SEQUENCE</scope>
    <source>
        <strain evidence="1">20211129_DDA</strain>
        <tissue evidence="1">Liver</tissue>
    </source>
</reference>